<reference evidence="5" key="1">
    <citation type="journal article" date="2018" name="Nat. Microbiol.">
        <title>Leveraging single-cell genomics to expand the fungal tree of life.</title>
        <authorList>
            <person name="Ahrendt S.R."/>
            <person name="Quandt C.A."/>
            <person name="Ciobanu D."/>
            <person name="Clum A."/>
            <person name="Salamov A."/>
            <person name="Andreopoulos B."/>
            <person name="Cheng J.F."/>
            <person name="Woyke T."/>
            <person name="Pelin A."/>
            <person name="Henrissat B."/>
            <person name="Reynolds N.K."/>
            <person name="Benny G.L."/>
            <person name="Smith M.E."/>
            <person name="James T.Y."/>
            <person name="Grigoriev I.V."/>
        </authorList>
    </citation>
    <scope>NUCLEOTIDE SEQUENCE [LARGE SCALE GENOMIC DNA]</scope>
    <source>
        <strain evidence="5">RSA 1356</strain>
    </source>
</reference>
<dbReference type="PANTHER" id="PTHR12215">
    <property type="entry name" value="PHOSPHOPANTETHEINE TRANSFERASE"/>
    <property type="match status" value="1"/>
</dbReference>
<dbReference type="InterPro" id="IPR050559">
    <property type="entry name" value="P-Pant_transferase_sf"/>
</dbReference>
<organism evidence="4 5">
    <name type="scientific">Thamnocephalis sphaerospora</name>
    <dbReference type="NCBI Taxonomy" id="78915"/>
    <lineage>
        <taxon>Eukaryota</taxon>
        <taxon>Fungi</taxon>
        <taxon>Fungi incertae sedis</taxon>
        <taxon>Zoopagomycota</taxon>
        <taxon>Zoopagomycotina</taxon>
        <taxon>Zoopagomycetes</taxon>
        <taxon>Zoopagales</taxon>
        <taxon>Sigmoideomycetaceae</taxon>
        <taxon>Thamnocephalis</taxon>
    </lineage>
</organism>
<dbReference type="SUPFAM" id="SSF56214">
    <property type="entry name" value="4'-phosphopantetheinyl transferase"/>
    <property type="match status" value="1"/>
</dbReference>
<accession>A0A4P9XQK5</accession>
<dbReference type="STRING" id="78915.A0A4P9XQK5"/>
<dbReference type="OrthoDB" id="26719at2759"/>
<dbReference type="GO" id="GO:0008897">
    <property type="term" value="F:holo-[acyl-carrier-protein] synthase activity"/>
    <property type="evidence" value="ECO:0007669"/>
    <property type="project" value="UniProtKB-EC"/>
</dbReference>
<dbReference type="InterPro" id="IPR037143">
    <property type="entry name" value="4-PPantetheinyl_Trfase_dom_sf"/>
</dbReference>
<evidence type="ECO:0000256" key="2">
    <source>
        <dbReference type="ARBA" id="ARBA00022679"/>
    </source>
</evidence>
<evidence type="ECO:0000313" key="4">
    <source>
        <dbReference type="EMBL" id="RKP07570.1"/>
    </source>
</evidence>
<dbReference type="Proteomes" id="UP000271241">
    <property type="component" value="Unassembled WGS sequence"/>
</dbReference>
<gene>
    <name evidence="4" type="ORF">THASP1DRAFT_30621</name>
</gene>
<dbReference type="GO" id="GO:0005829">
    <property type="term" value="C:cytosol"/>
    <property type="evidence" value="ECO:0007669"/>
    <property type="project" value="TreeGrafter"/>
</dbReference>
<dbReference type="EMBL" id="KZ992701">
    <property type="protein sequence ID" value="RKP07570.1"/>
    <property type="molecule type" value="Genomic_DNA"/>
</dbReference>
<dbReference type="Pfam" id="PF22624">
    <property type="entry name" value="AASDHPPT_N"/>
    <property type="match status" value="1"/>
</dbReference>
<evidence type="ECO:0000313" key="5">
    <source>
        <dbReference type="Proteomes" id="UP000271241"/>
    </source>
</evidence>
<evidence type="ECO:0000256" key="1">
    <source>
        <dbReference type="ARBA" id="ARBA00013172"/>
    </source>
</evidence>
<dbReference type="InterPro" id="IPR055066">
    <property type="entry name" value="AASDHPPT_N"/>
</dbReference>
<dbReference type="AlphaFoldDB" id="A0A4P9XQK5"/>
<name>A0A4P9XQK5_9FUNG</name>
<evidence type="ECO:0000259" key="3">
    <source>
        <dbReference type="Pfam" id="PF22624"/>
    </source>
</evidence>
<keyword evidence="2 4" id="KW-0808">Transferase</keyword>
<dbReference type="PANTHER" id="PTHR12215:SF10">
    <property type="entry name" value="L-AMINOADIPATE-SEMIALDEHYDE DEHYDROGENASE-PHOSPHOPANTETHEINYL TRANSFERASE"/>
    <property type="match status" value="1"/>
</dbReference>
<protein>
    <recommendedName>
        <fullName evidence="1">holo-[acyl-carrier-protein] synthase</fullName>
        <ecNumber evidence="1">2.7.8.7</ecNumber>
    </recommendedName>
</protein>
<dbReference type="GO" id="GO:0019878">
    <property type="term" value="P:lysine biosynthetic process via aminoadipic acid"/>
    <property type="evidence" value="ECO:0007669"/>
    <property type="project" value="TreeGrafter"/>
</dbReference>
<proteinExistence type="predicted"/>
<dbReference type="Gene3D" id="3.90.470.20">
    <property type="entry name" value="4'-phosphopantetheinyl transferase domain"/>
    <property type="match status" value="1"/>
</dbReference>
<dbReference type="GO" id="GO:0000287">
    <property type="term" value="F:magnesium ion binding"/>
    <property type="evidence" value="ECO:0007669"/>
    <property type="project" value="InterPro"/>
</dbReference>
<feature type="domain" description="4'-phosphopantetheinyl transferase N-terminal" evidence="3">
    <location>
        <begin position="15"/>
        <end position="112"/>
    </location>
</feature>
<dbReference type="EC" id="2.7.8.7" evidence="1"/>
<sequence length="177" mass="20057">MAKVVLDQWLFCTADWHLDEQQFNTLIALLPPDEVRHVLRFRRRHDQLRSLAGRLLARCWLAQHLRKAWSHIVIARGPDGKPRYQLDACDAEAKRQVDFNISHDGNWVAFVGALSVADLSTSLQIGVDVVETVETEDPEMLLASLRDQFSPAEWAGIHGSVNGVQDVVRRIQLASTR</sequence>
<keyword evidence="5" id="KW-1185">Reference proteome</keyword>